<dbReference type="Pfam" id="PF13495">
    <property type="entry name" value="Phage_int_SAM_4"/>
    <property type="match status" value="1"/>
</dbReference>
<dbReference type="Gene3D" id="1.10.443.10">
    <property type="entry name" value="Intergrase catalytic core"/>
    <property type="match status" value="1"/>
</dbReference>
<feature type="compositionally biased region" description="Basic and acidic residues" evidence="6">
    <location>
        <begin position="121"/>
        <end position="143"/>
    </location>
</feature>
<dbReference type="SUPFAM" id="SSF47823">
    <property type="entry name" value="lambda integrase-like, N-terminal domain"/>
    <property type="match status" value="1"/>
</dbReference>
<dbReference type="CDD" id="cd00397">
    <property type="entry name" value="DNA_BRE_C"/>
    <property type="match status" value="1"/>
</dbReference>
<sequence>MSETASPVGDRVNAVIERIGRTMPDSASRYGGSIRVYAKWCNDRPHDAFDVTPLDVEDYLLHLSNDQGYAYQTVSVHQSALSKFFETAEKLQDGGRLDATLPPENPVDDVSLNDVTTTTKTKKEQALEGTDDRHGLPPEKVDELAESVPSPTVRNELLVRLTYQGMLRRKEVSRLKLSDIDREARSITIRSEVAKNGESRTVYYMRDLDQLMNLWIDVDRESYALASDSPYLFLSNEREHLSRFHVGDIVRQAAENAGLQETLYTDAKGNEKKKITTHTLRHSGAVRRWSDDDDGRNGADLRTLQKLLGHESIKTTETYLDVGDDDLAQKARNTW</sequence>
<evidence type="ECO:0000256" key="3">
    <source>
        <dbReference type="ARBA" id="ARBA00023125"/>
    </source>
</evidence>
<keyword evidence="3 5" id="KW-0238">DNA-binding</keyword>
<dbReference type="InterPro" id="IPR050090">
    <property type="entry name" value="Tyrosine_recombinase_XerCD"/>
</dbReference>
<evidence type="ECO:0000256" key="4">
    <source>
        <dbReference type="ARBA" id="ARBA00023172"/>
    </source>
</evidence>
<feature type="domain" description="Core-binding (CB)" evidence="8">
    <location>
        <begin position="10"/>
        <end position="89"/>
    </location>
</feature>
<evidence type="ECO:0000256" key="5">
    <source>
        <dbReference type="PROSITE-ProRule" id="PRU01248"/>
    </source>
</evidence>
<reference evidence="9 11" key="1">
    <citation type="journal article" date="2019" name="Microbiol. Resour. Announc.">
        <title>The Genome Sequence of the Halobacterium salinarum Type Strain Is Closely Related to That of Laboratory Strains NRC-1 and R1.</title>
        <authorList>
            <person name="Pfeiffer F."/>
            <person name="Marchfelder A."/>
            <person name="Habermann B."/>
            <person name="Dyall-Smith M.L."/>
        </authorList>
    </citation>
    <scope>NUCLEOTIDE SEQUENCE [LARGE SCALE GENOMIC DNA]</scope>
    <source>
        <strain evidence="9">91-R6</strain>
        <strain evidence="11">ATCC 33171 / DSM 3754 / JCM 8978 / NBRC 102687 / NCIMB 764 / 91-R6</strain>
    </source>
</reference>
<evidence type="ECO:0000256" key="1">
    <source>
        <dbReference type="ARBA" id="ARBA00008857"/>
    </source>
</evidence>
<dbReference type="InterPro" id="IPR044068">
    <property type="entry name" value="CB"/>
</dbReference>
<evidence type="ECO:0000313" key="9">
    <source>
        <dbReference type="EMBL" id="QCC45531.1"/>
    </source>
</evidence>
<feature type="domain" description="Tyr recombinase" evidence="7">
    <location>
        <begin position="131"/>
        <end position="332"/>
    </location>
</feature>
<dbReference type="GO" id="GO:0003677">
    <property type="term" value="F:DNA binding"/>
    <property type="evidence" value="ECO:0007669"/>
    <property type="project" value="UniProtKB-UniRule"/>
</dbReference>
<reference evidence="10 12" key="2">
    <citation type="submission" date="2019-07" db="EMBL/GenBank/DDBJ databases">
        <title>Genomic Encyclopedia of Archaeal and Bacterial Type Strains, Phase II (KMG-II): from individual species to whole genera.</title>
        <authorList>
            <person name="Goeker M."/>
        </authorList>
    </citation>
    <scope>NUCLEOTIDE SEQUENCE [LARGE SCALE GENOMIC DNA]</scope>
    <source>
        <strain evidence="10 12">DSM 3754</strain>
    </source>
</reference>
<evidence type="ECO:0000256" key="2">
    <source>
        <dbReference type="ARBA" id="ARBA00022908"/>
    </source>
</evidence>
<name>A0A4D6GVJ1_HALS9</name>
<dbReference type="GeneID" id="39855720"/>
<dbReference type="PANTHER" id="PTHR30349">
    <property type="entry name" value="PHAGE INTEGRASE-RELATED"/>
    <property type="match status" value="1"/>
</dbReference>
<dbReference type="Proteomes" id="UP000296216">
    <property type="component" value="Chromosome"/>
</dbReference>
<evidence type="ECO:0000313" key="12">
    <source>
        <dbReference type="Proteomes" id="UP000323075"/>
    </source>
</evidence>
<dbReference type="InterPro" id="IPR011010">
    <property type="entry name" value="DNA_brk_join_enz"/>
</dbReference>
<evidence type="ECO:0000259" key="8">
    <source>
        <dbReference type="PROSITE" id="PS51900"/>
    </source>
</evidence>
<dbReference type="EMBL" id="VRYN01000001">
    <property type="protein sequence ID" value="TYO81796.1"/>
    <property type="molecule type" value="Genomic_DNA"/>
</dbReference>
<dbReference type="Pfam" id="PF00589">
    <property type="entry name" value="Phage_integrase"/>
    <property type="match status" value="1"/>
</dbReference>
<dbReference type="RefSeq" id="WP_136361513.1">
    <property type="nucleotide sequence ID" value="NZ_VRYN01000001.1"/>
</dbReference>
<proteinExistence type="inferred from homology"/>
<feature type="region of interest" description="Disordered" evidence="6">
    <location>
        <begin position="95"/>
        <end position="148"/>
    </location>
</feature>
<reference evidence="9" key="3">
    <citation type="journal article" name="MicrobiologyOpen">
        <title>Whole-genome comparison between the type strain of Halobacterium salinarum (DSM 3754(T)) and the laboratory strains R1 and NRC-1.</title>
        <authorList>
            <person name="Pfeiffer F."/>
            <person name="Losensky G."/>
            <person name="Marchfelder A."/>
            <person name="Habermann B."/>
            <person name="Dyall-Smith M."/>
        </authorList>
    </citation>
    <scope>NUCLEOTIDE SEQUENCE</scope>
    <source>
        <strain evidence="9">91-R6</strain>
    </source>
</reference>
<evidence type="ECO:0000313" key="10">
    <source>
        <dbReference type="EMBL" id="TYO81796.1"/>
    </source>
</evidence>
<organism evidence="9 11">
    <name type="scientific">Halobacterium salinarum (strain ATCC 33171 / DSM 3754 / JCM 8978 / NBRC 102687 / NCIMB 764 / 91-R6)</name>
    <dbReference type="NCBI Taxonomy" id="2597657"/>
    <lineage>
        <taxon>Archaea</taxon>
        <taxon>Methanobacteriati</taxon>
        <taxon>Methanobacteriota</taxon>
        <taxon>Stenosarchaea group</taxon>
        <taxon>Halobacteria</taxon>
        <taxon>Halobacteriales</taxon>
        <taxon>Halobacteriaceae</taxon>
        <taxon>Halobacterium</taxon>
    </lineage>
</organism>
<dbReference type="PROSITE" id="PS51900">
    <property type="entry name" value="CB"/>
    <property type="match status" value="1"/>
</dbReference>
<evidence type="ECO:0000259" key="7">
    <source>
        <dbReference type="PROSITE" id="PS51898"/>
    </source>
</evidence>
<dbReference type="InterPro" id="IPR010998">
    <property type="entry name" value="Integrase_recombinase_N"/>
</dbReference>
<gene>
    <name evidence="10" type="ORF">APQ99_00306</name>
    <name evidence="9" type="ORF">HBSAL_09430</name>
</gene>
<comment type="similarity">
    <text evidence="1">Belongs to the 'phage' integrase family.</text>
</comment>
<dbReference type="PROSITE" id="PS51898">
    <property type="entry name" value="TYR_RECOMBINASE"/>
    <property type="match status" value="1"/>
</dbReference>
<dbReference type="InterPro" id="IPR004107">
    <property type="entry name" value="Integrase_SAM-like_N"/>
</dbReference>
<protein>
    <submittedName>
        <fullName evidence="9">Integrase family protein</fullName>
    </submittedName>
    <submittedName>
        <fullName evidence="10">Integrase/recombinase XerD</fullName>
    </submittedName>
</protein>
<evidence type="ECO:0000256" key="6">
    <source>
        <dbReference type="SAM" id="MobiDB-lite"/>
    </source>
</evidence>
<dbReference type="SUPFAM" id="SSF56349">
    <property type="entry name" value="DNA breaking-rejoining enzymes"/>
    <property type="match status" value="1"/>
</dbReference>
<dbReference type="GO" id="GO:0015074">
    <property type="term" value="P:DNA integration"/>
    <property type="evidence" value="ECO:0007669"/>
    <property type="project" value="UniProtKB-KW"/>
</dbReference>
<dbReference type="PANTHER" id="PTHR30349:SF64">
    <property type="entry name" value="PROPHAGE INTEGRASE INTD-RELATED"/>
    <property type="match status" value="1"/>
</dbReference>
<dbReference type="AlphaFoldDB" id="A0A4D6GVJ1"/>
<keyword evidence="2" id="KW-0229">DNA integration</keyword>
<dbReference type="GO" id="GO:0006310">
    <property type="term" value="P:DNA recombination"/>
    <property type="evidence" value="ECO:0007669"/>
    <property type="project" value="UniProtKB-KW"/>
</dbReference>
<evidence type="ECO:0000313" key="11">
    <source>
        <dbReference type="Proteomes" id="UP000296216"/>
    </source>
</evidence>
<keyword evidence="4" id="KW-0233">DNA recombination</keyword>
<dbReference type="Proteomes" id="UP000323075">
    <property type="component" value="Unassembled WGS sequence"/>
</dbReference>
<dbReference type="Gene3D" id="1.10.150.130">
    <property type="match status" value="1"/>
</dbReference>
<dbReference type="EMBL" id="CP038631">
    <property type="protein sequence ID" value="QCC45531.1"/>
    <property type="molecule type" value="Genomic_DNA"/>
</dbReference>
<dbReference type="InterPro" id="IPR013762">
    <property type="entry name" value="Integrase-like_cat_sf"/>
</dbReference>
<dbReference type="InterPro" id="IPR002104">
    <property type="entry name" value="Integrase_catalytic"/>
</dbReference>
<accession>A0A4D6GVJ1</accession>